<dbReference type="Proteomes" id="UP000077154">
    <property type="component" value="Unassembled WGS sequence"/>
</dbReference>
<dbReference type="PANTHER" id="PTHR22839">
    <property type="entry name" value="THO COMPLEX SUBUNIT 3 THO3"/>
    <property type="match status" value="1"/>
</dbReference>
<dbReference type="eggNOG" id="KOG1407">
    <property type="taxonomic scope" value="Eukaryota"/>
</dbReference>
<dbReference type="GO" id="GO:0000445">
    <property type="term" value="C:THO complex part of transcription export complex"/>
    <property type="evidence" value="ECO:0007669"/>
    <property type="project" value="TreeGrafter"/>
</dbReference>
<dbReference type="PRINTS" id="PR00320">
    <property type="entry name" value="GPROTEINBRPT"/>
</dbReference>
<dbReference type="RefSeq" id="XP_024327997.1">
    <property type="nucleotide sequence ID" value="XM_024464671.1"/>
</dbReference>
<feature type="repeat" description="WD" evidence="4">
    <location>
        <begin position="211"/>
        <end position="243"/>
    </location>
</feature>
<dbReference type="InterPro" id="IPR040132">
    <property type="entry name" value="Tex1/THOC3"/>
</dbReference>
<dbReference type="Pfam" id="PF00400">
    <property type="entry name" value="WD40"/>
    <property type="match status" value="3"/>
</dbReference>
<dbReference type="SMART" id="SM00320">
    <property type="entry name" value="WD40"/>
    <property type="match status" value="5"/>
</dbReference>
<name>A0A177AL14_9PEZI</name>
<evidence type="ECO:0000256" key="4">
    <source>
        <dbReference type="PROSITE-ProRule" id="PRU00221"/>
    </source>
</evidence>
<keyword evidence="1 4" id="KW-0853">WD repeat</keyword>
<dbReference type="GO" id="GO:0006406">
    <property type="term" value="P:mRNA export from nucleus"/>
    <property type="evidence" value="ECO:0007669"/>
    <property type="project" value="InterPro"/>
</dbReference>
<dbReference type="InterPro" id="IPR001680">
    <property type="entry name" value="WD40_rpt"/>
</dbReference>
<protein>
    <submittedName>
        <fullName evidence="5">Uncharacterized protein</fullName>
    </submittedName>
</protein>
<dbReference type="VEuPathDB" id="FungiDB:GMDG_00130"/>
<accession>A0A177AL14</accession>
<dbReference type="OrthoDB" id="340259at2759"/>
<dbReference type="InterPro" id="IPR015943">
    <property type="entry name" value="WD40/YVTN_repeat-like_dom_sf"/>
</dbReference>
<evidence type="ECO:0000256" key="3">
    <source>
        <dbReference type="ARBA" id="ARBA00046343"/>
    </source>
</evidence>
<dbReference type="FunFam" id="2.130.10.10:FF:000870">
    <property type="entry name" value="WD repeat-containing protein"/>
    <property type="match status" value="1"/>
</dbReference>
<gene>
    <name evidence="5" type="ORF">VC83_00985</name>
</gene>
<dbReference type="PROSITE" id="PS50294">
    <property type="entry name" value="WD_REPEATS_REGION"/>
    <property type="match status" value="3"/>
</dbReference>
<feature type="repeat" description="WD" evidence="4">
    <location>
        <begin position="77"/>
        <end position="119"/>
    </location>
</feature>
<evidence type="ECO:0000256" key="1">
    <source>
        <dbReference type="ARBA" id="ARBA00022574"/>
    </source>
</evidence>
<reference evidence="5" key="1">
    <citation type="submission" date="2016-03" db="EMBL/GenBank/DDBJ databases">
        <title>Updated assembly of Pseudogymnoascus destructans, the fungus causing white-nose syndrome of bats.</title>
        <authorList>
            <person name="Palmer J.M."/>
            <person name="Drees K.P."/>
            <person name="Foster J.T."/>
            <person name="Lindner D.L."/>
        </authorList>
    </citation>
    <scope>NUCLEOTIDE SEQUENCE [LARGE SCALE GENOMIC DNA]</scope>
    <source>
        <strain evidence="5">20631-21</strain>
    </source>
</reference>
<dbReference type="InterPro" id="IPR019775">
    <property type="entry name" value="WD40_repeat_CS"/>
</dbReference>
<evidence type="ECO:0000256" key="2">
    <source>
        <dbReference type="ARBA" id="ARBA00022737"/>
    </source>
</evidence>
<dbReference type="PROSITE" id="PS00678">
    <property type="entry name" value="WD_REPEATS_1"/>
    <property type="match status" value="1"/>
</dbReference>
<dbReference type="SUPFAM" id="SSF50978">
    <property type="entry name" value="WD40 repeat-like"/>
    <property type="match status" value="1"/>
</dbReference>
<dbReference type="PANTHER" id="PTHR22839:SF0">
    <property type="entry name" value="THO COMPLEX SUBUNIT 3"/>
    <property type="match status" value="1"/>
</dbReference>
<sequence length="335" mass="36902">MAPMRPRPSLSKERFPAVFSNLKTQTYHDPSARGVGSHAIRCLDWNPLGTLIASGSADRTLRVWNPDRPNVRYSTELKGHDASIEKVAFNPVKDAELCSLSADGVLKLWDVRTKTCINELKQLGSAVSLVWHPDGEGIIVGNKTDTLFFIDPTQFKVVAERAQDVQTNEIAFCWSGKRIFVSTGEGRVKILSYPDLQPVFQCGWEDKPLTLNGHTSSCLSLALQPTARFLASGGSDSIISLWDTKDWLCQRTLIDMTGPVRNISFSWDGMYVVGGSDEGNGLEISHVETGESVHSVKSQAPSPVVAWHPTKYQLAYTDFGGLKIIGIDSDKKHNN</sequence>
<dbReference type="AlphaFoldDB" id="A0A177AL14"/>
<dbReference type="Gene3D" id="2.130.10.10">
    <property type="entry name" value="YVTN repeat-like/Quinoprotein amine dehydrogenase"/>
    <property type="match status" value="2"/>
</dbReference>
<dbReference type="PROSITE" id="PS50082">
    <property type="entry name" value="WD_REPEATS_2"/>
    <property type="match status" value="3"/>
</dbReference>
<dbReference type="GeneID" id="36284077"/>
<feature type="repeat" description="WD" evidence="4">
    <location>
        <begin position="40"/>
        <end position="65"/>
    </location>
</feature>
<keyword evidence="2" id="KW-0677">Repeat</keyword>
<organism evidence="5">
    <name type="scientific">Pseudogymnoascus destructans</name>
    <dbReference type="NCBI Taxonomy" id="655981"/>
    <lineage>
        <taxon>Eukaryota</taxon>
        <taxon>Fungi</taxon>
        <taxon>Dikarya</taxon>
        <taxon>Ascomycota</taxon>
        <taxon>Pezizomycotina</taxon>
        <taxon>Leotiomycetes</taxon>
        <taxon>Thelebolales</taxon>
        <taxon>Thelebolaceae</taxon>
        <taxon>Pseudogymnoascus</taxon>
    </lineage>
</organism>
<dbReference type="InterPro" id="IPR036322">
    <property type="entry name" value="WD40_repeat_dom_sf"/>
</dbReference>
<dbReference type="EMBL" id="KV441387">
    <property type="protein sequence ID" value="OAF62725.1"/>
    <property type="molecule type" value="Genomic_DNA"/>
</dbReference>
<dbReference type="InterPro" id="IPR020472">
    <property type="entry name" value="WD40_PAC1"/>
</dbReference>
<evidence type="ECO:0000313" key="5">
    <source>
        <dbReference type="EMBL" id="OAF62725.1"/>
    </source>
</evidence>
<proteinExistence type="inferred from homology"/>
<comment type="similarity">
    <text evidence="3">Belongs to the THOC3 family.</text>
</comment>